<reference evidence="2 3" key="1">
    <citation type="journal article" date="2019" name="Genome Biol. Evol.">
        <title>Insights into the evolution of the New World diploid cottons (Gossypium, subgenus Houzingenia) based on genome sequencing.</title>
        <authorList>
            <person name="Grover C.E."/>
            <person name="Arick M.A. 2nd"/>
            <person name="Thrash A."/>
            <person name="Conover J.L."/>
            <person name="Sanders W.S."/>
            <person name="Peterson D.G."/>
            <person name="Frelichowski J.E."/>
            <person name="Scheffler J.A."/>
            <person name="Scheffler B.E."/>
            <person name="Wendel J.F."/>
        </authorList>
    </citation>
    <scope>NUCLEOTIDE SEQUENCE [LARGE SCALE GENOMIC DNA]</scope>
    <source>
        <strain evidence="2">8</strain>
        <tissue evidence="2">Leaf</tissue>
    </source>
</reference>
<proteinExistence type="predicted"/>
<feature type="domain" description="DUF4283" evidence="1">
    <location>
        <begin position="9"/>
        <end position="80"/>
    </location>
</feature>
<dbReference type="Pfam" id="PF14111">
    <property type="entry name" value="DUF4283"/>
    <property type="match status" value="1"/>
</dbReference>
<dbReference type="AlphaFoldDB" id="A0A7J9DC92"/>
<dbReference type="PANTHER" id="PTHR31286">
    <property type="entry name" value="GLYCINE-RICH CELL WALL STRUCTURAL PROTEIN 1.8-LIKE"/>
    <property type="match status" value="1"/>
</dbReference>
<sequence length="155" mass="17672">MSCGLLFDYQCGTFSSHENTMANLWHPLRGVQISNLGGKCNIFKFFHEVDIVQMKNGAPWTFNNHFLIIHQLKEDEDPMQIPLVFAKFWVQVHDLSSGNEEFLEDLGAIGCPKSAEEEEEINYRQGIRKRDAVRVGCNNPIVRDVEKCIFGTPSP</sequence>
<dbReference type="EMBL" id="JABEZW010000001">
    <property type="protein sequence ID" value="MBA0758204.1"/>
    <property type="molecule type" value="Genomic_DNA"/>
</dbReference>
<keyword evidence="3" id="KW-1185">Reference proteome</keyword>
<accession>A0A7J9DC92</accession>
<evidence type="ECO:0000259" key="1">
    <source>
        <dbReference type="Pfam" id="PF14111"/>
    </source>
</evidence>
<protein>
    <recommendedName>
        <fullName evidence="1">DUF4283 domain-containing protein</fullName>
    </recommendedName>
</protein>
<name>A0A7J9DC92_9ROSI</name>
<evidence type="ECO:0000313" key="3">
    <source>
        <dbReference type="Proteomes" id="UP000593568"/>
    </source>
</evidence>
<gene>
    <name evidence="2" type="ORF">Gotri_021222</name>
</gene>
<dbReference type="InterPro" id="IPR025558">
    <property type="entry name" value="DUF4283"/>
</dbReference>
<comment type="caution">
    <text evidence="2">The sequence shown here is derived from an EMBL/GenBank/DDBJ whole genome shotgun (WGS) entry which is preliminary data.</text>
</comment>
<dbReference type="Proteomes" id="UP000593568">
    <property type="component" value="Unassembled WGS sequence"/>
</dbReference>
<organism evidence="2 3">
    <name type="scientific">Gossypium trilobum</name>
    <dbReference type="NCBI Taxonomy" id="34281"/>
    <lineage>
        <taxon>Eukaryota</taxon>
        <taxon>Viridiplantae</taxon>
        <taxon>Streptophyta</taxon>
        <taxon>Embryophyta</taxon>
        <taxon>Tracheophyta</taxon>
        <taxon>Spermatophyta</taxon>
        <taxon>Magnoliopsida</taxon>
        <taxon>eudicotyledons</taxon>
        <taxon>Gunneridae</taxon>
        <taxon>Pentapetalae</taxon>
        <taxon>rosids</taxon>
        <taxon>malvids</taxon>
        <taxon>Malvales</taxon>
        <taxon>Malvaceae</taxon>
        <taxon>Malvoideae</taxon>
        <taxon>Gossypium</taxon>
    </lineage>
</organism>
<dbReference type="InterPro" id="IPR040256">
    <property type="entry name" value="At4g02000-like"/>
</dbReference>
<dbReference type="PANTHER" id="PTHR31286:SF153">
    <property type="entry name" value="DUF4283 DOMAIN PROTEIN"/>
    <property type="match status" value="1"/>
</dbReference>
<evidence type="ECO:0000313" key="2">
    <source>
        <dbReference type="EMBL" id="MBA0758204.1"/>
    </source>
</evidence>